<dbReference type="InterPro" id="IPR001647">
    <property type="entry name" value="HTH_TetR"/>
</dbReference>
<dbReference type="Pfam" id="PF16925">
    <property type="entry name" value="TetR_C_13"/>
    <property type="match status" value="1"/>
</dbReference>
<protein>
    <submittedName>
        <fullName evidence="1">HTH-type transcriptional repressor ComR</fullName>
    </submittedName>
</protein>
<sequence>MARPQIFNEDIVIEKALDVFWQKGFGGASTRDLIDAAGISNGSFFNSFGDKKTLYLKCLQKYDTVYITALENLLIVPLKFKEKIKSVLLEATKKAAGKDTYEGCFFFNTSIDSSVDDAAILGLADAIHQRVEKAFVSAVDMAKEAGEISKDIKSIQLAQYLFNIVNGLRALLLNSPHQSTIDNIINTTLDLLPS</sequence>
<reference evidence="1 2" key="1">
    <citation type="submission" date="2015-12" db="EMBL/GenBank/DDBJ databases">
        <title>Genome sequence of Mucilaginibacter gotjawali.</title>
        <authorList>
            <person name="Lee J.S."/>
            <person name="Lee K.C."/>
            <person name="Kim K.K."/>
            <person name="Lee B.W."/>
        </authorList>
    </citation>
    <scope>NUCLEOTIDE SEQUENCE [LARGE SCALE GENOMIC DNA]</scope>
    <source>
        <strain evidence="1 2">SA3-7</strain>
    </source>
</reference>
<dbReference type="KEGG" id="mgot:MgSA37_00076"/>
<dbReference type="RefSeq" id="WP_096349303.1">
    <property type="nucleotide sequence ID" value="NZ_AP017313.1"/>
</dbReference>
<keyword evidence="2" id="KW-1185">Reference proteome</keyword>
<dbReference type="Proteomes" id="UP000218263">
    <property type="component" value="Chromosome"/>
</dbReference>
<dbReference type="InterPro" id="IPR009057">
    <property type="entry name" value="Homeodomain-like_sf"/>
</dbReference>
<dbReference type="AlphaFoldDB" id="A0A110AZR4"/>
<dbReference type="InterPro" id="IPR011075">
    <property type="entry name" value="TetR_C"/>
</dbReference>
<gene>
    <name evidence="1" type="primary">comR_1</name>
    <name evidence="1" type="ORF">MgSA37_00076</name>
</gene>
<proteinExistence type="predicted"/>
<dbReference type="Gene3D" id="1.10.357.10">
    <property type="entry name" value="Tetracycline Repressor, domain 2"/>
    <property type="match status" value="1"/>
</dbReference>
<organism evidence="1 2">
    <name type="scientific">Mucilaginibacter gotjawali</name>
    <dbReference type="NCBI Taxonomy" id="1550579"/>
    <lineage>
        <taxon>Bacteria</taxon>
        <taxon>Pseudomonadati</taxon>
        <taxon>Bacteroidota</taxon>
        <taxon>Sphingobacteriia</taxon>
        <taxon>Sphingobacteriales</taxon>
        <taxon>Sphingobacteriaceae</taxon>
        <taxon>Mucilaginibacter</taxon>
    </lineage>
</organism>
<dbReference type="OrthoDB" id="9795242at2"/>
<evidence type="ECO:0000313" key="2">
    <source>
        <dbReference type="Proteomes" id="UP000218263"/>
    </source>
</evidence>
<dbReference type="Pfam" id="PF00440">
    <property type="entry name" value="TetR_N"/>
    <property type="match status" value="1"/>
</dbReference>
<name>A0A110AZR4_9SPHI</name>
<dbReference type="InterPro" id="IPR036271">
    <property type="entry name" value="Tet_transcr_reg_TetR-rel_C_sf"/>
</dbReference>
<dbReference type="SUPFAM" id="SSF46689">
    <property type="entry name" value="Homeodomain-like"/>
    <property type="match status" value="1"/>
</dbReference>
<dbReference type="EMBL" id="AP017313">
    <property type="protein sequence ID" value="BAU51927.1"/>
    <property type="molecule type" value="Genomic_DNA"/>
</dbReference>
<dbReference type="PANTHER" id="PTHR47506:SF10">
    <property type="entry name" value="TRANSCRIPTIONAL REGULATORY PROTEIN"/>
    <property type="match status" value="1"/>
</dbReference>
<dbReference type="Gene3D" id="1.10.10.60">
    <property type="entry name" value="Homeodomain-like"/>
    <property type="match status" value="1"/>
</dbReference>
<dbReference type="PANTHER" id="PTHR47506">
    <property type="entry name" value="TRANSCRIPTIONAL REGULATORY PROTEIN"/>
    <property type="match status" value="1"/>
</dbReference>
<evidence type="ECO:0000313" key="1">
    <source>
        <dbReference type="EMBL" id="BAU51927.1"/>
    </source>
</evidence>
<dbReference type="SUPFAM" id="SSF48498">
    <property type="entry name" value="Tetracyclin repressor-like, C-terminal domain"/>
    <property type="match status" value="1"/>
</dbReference>
<accession>A0A110AZR4</accession>
<dbReference type="GO" id="GO:0003677">
    <property type="term" value="F:DNA binding"/>
    <property type="evidence" value="ECO:0007669"/>
    <property type="project" value="UniProtKB-UniRule"/>
</dbReference>
<dbReference type="PROSITE" id="PS50977">
    <property type="entry name" value="HTH_TETR_2"/>
    <property type="match status" value="1"/>
</dbReference>